<evidence type="ECO:0000259" key="2">
    <source>
        <dbReference type="Pfam" id="PF07331"/>
    </source>
</evidence>
<feature type="domain" description="DUF1468" evidence="2">
    <location>
        <begin position="19"/>
        <end position="150"/>
    </location>
</feature>
<keyword evidence="1" id="KW-0812">Transmembrane</keyword>
<keyword evidence="4" id="KW-1185">Reference proteome</keyword>
<organism evidence="3 4">
    <name type="scientific">Billgrantia gudaonensis</name>
    <dbReference type="NCBI Taxonomy" id="376427"/>
    <lineage>
        <taxon>Bacteria</taxon>
        <taxon>Pseudomonadati</taxon>
        <taxon>Pseudomonadota</taxon>
        <taxon>Gammaproteobacteria</taxon>
        <taxon>Oceanospirillales</taxon>
        <taxon>Halomonadaceae</taxon>
        <taxon>Billgrantia</taxon>
    </lineage>
</organism>
<evidence type="ECO:0000256" key="1">
    <source>
        <dbReference type="SAM" id="Phobius"/>
    </source>
</evidence>
<accession>A0A1G8QBD1</accession>
<dbReference type="InterPro" id="IPR009936">
    <property type="entry name" value="DUF1468"/>
</dbReference>
<dbReference type="EMBL" id="FNES01000002">
    <property type="protein sequence ID" value="SDJ02114.1"/>
    <property type="molecule type" value="Genomic_DNA"/>
</dbReference>
<sequence>MSEAGDLTDRVPGTVGDRIAGAVLLVLAVAAWWLSHDYTSGFGQSVGPGAFPRLVSVPLGVLALYLMLRPGFNQRWPRRAAQLRQLGMLAVLALYAGLVEPLGFLPSALLAVVVLIRLFGARWRQALPFGALLTSSLYLLFEFALGMPLPDMPGLDW</sequence>
<gene>
    <name evidence="3" type="ORF">SAMN04487954_102359</name>
</gene>
<proteinExistence type="predicted"/>
<dbReference type="Proteomes" id="UP000198525">
    <property type="component" value="Unassembled WGS sequence"/>
</dbReference>
<evidence type="ECO:0000313" key="3">
    <source>
        <dbReference type="EMBL" id="SDJ02114.1"/>
    </source>
</evidence>
<dbReference type="AlphaFoldDB" id="A0A1G8QBD1"/>
<reference evidence="3 4" key="1">
    <citation type="submission" date="2016-10" db="EMBL/GenBank/DDBJ databases">
        <authorList>
            <person name="de Groot N.N."/>
        </authorList>
    </citation>
    <scope>NUCLEOTIDE SEQUENCE [LARGE SCALE GENOMIC DNA]</scope>
    <source>
        <strain evidence="3 4">CGMCC 1.6133</strain>
    </source>
</reference>
<keyword evidence="1" id="KW-0472">Membrane</keyword>
<feature type="transmembrane region" description="Helical" evidence="1">
    <location>
        <begin position="50"/>
        <end position="68"/>
    </location>
</feature>
<name>A0A1G8QBD1_9GAMM</name>
<feature type="transmembrane region" description="Helical" evidence="1">
    <location>
        <begin position="80"/>
        <end position="98"/>
    </location>
</feature>
<dbReference type="RefSeq" id="WP_176761446.1">
    <property type="nucleotide sequence ID" value="NZ_FNES01000002.1"/>
</dbReference>
<evidence type="ECO:0000313" key="4">
    <source>
        <dbReference type="Proteomes" id="UP000198525"/>
    </source>
</evidence>
<feature type="transmembrane region" description="Helical" evidence="1">
    <location>
        <begin position="19"/>
        <end position="35"/>
    </location>
</feature>
<keyword evidence="1" id="KW-1133">Transmembrane helix</keyword>
<protein>
    <submittedName>
        <fullName evidence="3">Putative tricarboxylic transport membrane protein</fullName>
    </submittedName>
</protein>
<feature type="transmembrane region" description="Helical" evidence="1">
    <location>
        <begin position="104"/>
        <end position="120"/>
    </location>
</feature>
<dbReference type="Pfam" id="PF07331">
    <property type="entry name" value="TctB"/>
    <property type="match status" value="1"/>
</dbReference>
<dbReference type="STRING" id="376427.SAMN04487954_102359"/>
<feature type="transmembrane region" description="Helical" evidence="1">
    <location>
        <begin position="127"/>
        <end position="147"/>
    </location>
</feature>